<dbReference type="Proteomes" id="UP000324800">
    <property type="component" value="Unassembled WGS sequence"/>
</dbReference>
<name>A0A5J4W731_9EUKA</name>
<dbReference type="AlphaFoldDB" id="A0A5J4W731"/>
<dbReference type="InterPro" id="IPR016024">
    <property type="entry name" value="ARM-type_fold"/>
</dbReference>
<comment type="caution">
    <text evidence="1">The sequence shown here is derived from an EMBL/GenBank/DDBJ whole genome shotgun (WGS) entry which is preliminary data.</text>
</comment>
<dbReference type="Gene3D" id="1.25.10.10">
    <property type="entry name" value="Leucine-rich Repeat Variant"/>
    <property type="match status" value="1"/>
</dbReference>
<accession>A0A5J4W731</accession>
<gene>
    <name evidence="1" type="ORF">EZS28_013947</name>
</gene>
<evidence type="ECO:0000313" key="2">
    <source>
        <dbReference type="Proteomes" id="UP000324800"/>
    </source>
</evidence>
<proteinExistence type="predicted"/>
<evidence type="ECO:0000313" key="1">
    <source>
        <dbReference type="EMBL" id="KAA6390525.1"/>
    </source>
</evidence>
<reference evidence="1 2" key="1">
    <citation type="submission" date="2019-03" db="EMBL/GenBank/DDBJ databases">
        <title>Single cell metagenomics reveals metabolic interactions within the superorganism composed of flagellate Streblomastix strix and complex community of Bacteroidetes bacteria on its surface.</title>
        <authorList>
            <person name="Treitli S.C."/>
            <person name="Kolisko M."/>
            <person name="Husnik F."/>
            <person name="Keeling P."/>
            <person name="Hampl V."/>
        </authorList>
    </citation>
    <scope>NUCLEOTIDE SEQUENCE [LARGE SCALE GENOMIC DNA]</scope>
    <source>
        <strain evidence="1">ST1C</strain>
    </source>
</reference>
<protein>
    <recommendedName>
        <fullName evidence="3">Clathrin/coatomer adaptor adaptin-like N-terminal domain-containing protein</fullName>
    </recommendedName>
</protein>
<sequence length="93" mass="11008">MTEYDGITKIYELFKRKLDKYIVNKATLCLGQLFKAREINDSEMRKDIIKHLKTLINDEDEWIKIDSILRLYDLAQNEVNKAEIEKDGFVIPT</sequence>
<organism evidence="1 2">
    <name type="scientific">Streblomastix strix</name>
    <dbReference type="NCBI Taxonomy" id="222440"/>
    <lineage>
        <taxon>Eukaryota</taxon>
        <taxon>Metamonada</taxon>
        <taxon>Preaxostyla</taxon>
        <taxon>Oxymonadida</taxon>
        <taxon>Streblomastigidae</taxon>
        <taxon>Streblomastix</taxon>
    </lineage>
</organism>
<evidence type="ECO:0008006" key="3">
    <source>
        <dbReference type="Google" id="ProtNLM"/>
    </source>
</evidence>
<dbReference type="SUPFAM" id="SSF48371">
    <property type="entry name" value="ARM repeat"/>
    <property type="match status" value="1"/>
</dbReference>
<dbReference type="EMBL" id="SNRW01003190">
    <property type="protein sequence ID" value="KAA6390525.1"/>
    <property type="molecule type" value="Genomic_DNA"/>
</dbReference>
<dbReference type="InterPro" id="IPR011989">
    <property type="entry name" value="ARM-like"/>
</dbReference>